<reference evidence="2 3" key="2">
    <citation type="journal article" date="2010" name="Nucleic Acids Res.">
        <title>BeetleBase in 2010: revisions to provide comprehensive genomic information for Tribolium castaneum.</title>
        <authorList>
            <person name="Kim H.S."/>
            <person name="Murphy T."/>
            <person name="Xia J."/>
            <person name="Caragea D."/>
            <person name="Park Y."/>
            <person name="Beeman R.W."/>
            <person name="Lorenzen M.D."/>
            <person name="Butcher S."/>
            <person name="Manak J.R."/>
            <person name="Brown S.J."/>
        </authorList>
    </citation>
    <scope>GENOME REANNOTATION</scope>
    <source>
        <strain evidence="2 3">Georgia GA2</strain>
    </source>
</reference>
<keyword evidence="1" id="KW-0732">Signal</keyword>
<dbReference type="EMBL" id="KQ971311">
    <property type="protein sequence ID" value="EEZ98972.1"/>
    <property type="molecule type" value="Genomic_DNA"/>
</dbReference>
<dbReference type="PhylomeDB" id="D6WB43"/>
<organism evidence="2 3">
    <name type="scientific">Tribolium castaneum</name>
    <name type="common">Red flour beetle</name>
    <dbReference type="NCBI Taxonomy" id="7070"/>
    <lineage>
        <taxon>Eukaryota</taxon>
        <taxon>Metazoa</taxon>
        <taxon>Ecdysozoa</taxon>
        <taxon>Arthropoda</taxon>
        <taxon>Hexapoda</taxon>
        <taxon>Insecta</taxon>
        <taxon>Pterygota</taxon>
        <taxon>Neoptera</taxon>
        <taxon>Endopterygota</taxon>
        <taxon>Coleoptera</taxon>
        <taxon>Polyphaga</taxon>
        <taxon>Cucujiformia</taxon>
        <taxon>Tenebrionidae</taxon>
        <taxon>Tenebrionidae incertae sedis</taxon>
        <taxon>Tribolium</taxon>
    </lineage>
</organism>
<dbReference type="Pfam" id="PF16009">
    <property type="entry name" value="DUF4779"/>
    <property type="match status" value="1"/>
</dbReference>
<reference evidence="2 3" key="1">
    <citation type="journal article" date="2008" name="Nature">
        <title>The genome of the model beetle and pest Tribolium castaneum.</title>
        <authorList>
            <consortium name="Tribolium Genome Sequencing Consortium"/>
            <person name="Richards S."/>
            <person name="Gibbs R.A."/>
            <person name="Weinstock G.M."/>
            <person name="Brown S.J."/>
            <person name="Denell R."/>
            <person name="Beeman R.W."/>
            <person name="Gibbs R."/>
            <person name="Beeman R.W."/>
            <person name="Brown S.J."/>
            <person name="Bucher G."/>
            <person name="Friedrich M."/>
            <person name="Grimmelikhuijzen C.J."/>
            <person name="Klingler M."/>
            <person name="Lorenzen M."/>
            <person name="Richards S."/>
            <person name="Roth S."/>
            <person name="Schroder R."/>
            <person name="Tautz D."/>
            <person name="Zdobnov E.M."/>
            <person name="Muzny D."/>
            <person name="Gibbs R.A."/>
            <person name="Weinstock G.M."/>
            <person name="Attaway T."/>
            <person name="Bell S."/>
            <person name="Buhay C.J."/>
            <person name="Chandrabose M.N."/>
            <person name="Chavez D."/>
            <person name="Clerk-Blankenburg K.P."/>
            <person name="Cree A."/>
            <person name="Dao M."/>
            <person name="Davis C."/>
            <person name="Chacko J."/>
            <person name="Dinh H."/>
            <person name="Dugan-Rocha S."/>
            <person name="Fowler G."/>
            <person name="Garner T.T."/>
            <person name="Garnes J."/>
            <person name="Gnirke A."/>
            <person name="Hawes A."/>
            <person name="Hernandez J."/>
            <person name="Hines S."/>
            <person name="Holder M."/>
            <person name="Hume J."/>
            <person name="Jhangiani S.N."/>
            <person name="Joshi V."/>
            <person name="Khan Z.M."/>
            <person name="Jackson L."/>
            <person name="Kovar C."/>
            <person name="Kowis A."/>
            <person name="Lee S."/>
            <person name="Lewis L.R."/>
            <person name="Margolis J."/>
            <person name="Morgan M."/>
            <person name="Nazareth L.V."/>
            <person name="Nguyen N."/>
            <person name="Okwuonu G."/>
            <person name="Parker D."/>
            <person name="Richards S."/>
            <person name="Ruiz S.J."/>
            <person name="Santibanez J."/>
            <person name="Savard J."/>
            <person name="Scherer S.E."/>
            <person name="Schneider B."/>
            <person name="Sodergren E."/>
            <person name="Tautz D."/>
            <person name="Vattahil S."/>
            <person name="Villasana D."/>
            <person name="White C.S."/>
            <person name="Wright R."/>
            <person name="Park Y."/>
            <person name="Beeman R.W."/>
            <person name="Lord J."/>
            <person name="Oppert B."/>
            <person name="Lorenzen M."/>
            <person name="Brown S."/>
            <person name="Wang L."/>
            <person name="Savard J."/>
            <person name="Tautz D."/>
            <person name="Richards S."/>
            <person name="Weinstock G."/>
            <person name="Gibbs R.A."/>
            <person name="Liu Y."/>
            <person name="Worley K."/>
            <person name="Weinstock G."/>
            <person name="Elsik C.G."/>
            <person name="Reese J.T."/>
            <person name="Elhaik E."/>
            <person name="Landan G."/>
            <person name="Graur D."/>
            <person name="Arensburger P."/>
            <person name="Atkinson P."/>
            <person name="Beeman R.W."/>
            <person name="Beidler J."/>
            <person name="Brown S.J."/>
            <person name="Demuth J.P."/>
            <person name="Drury D.W."/>
            <person name="Du Y.Z."/>
            <person name="Fujiwara H."/>
            <person name="Lorenzen M."/>
            <person name="Maselli V."/>
            <person name="Osanai M."/>
            <person name="Park Y."/>
            <person name="Robertson H.M."/>
            <person name="Tu Z."/>
            <person name="Wang J.J."/>
            <person name="Wang S."/>
            <person name="Richards S."/>
            <person name="Song H."/>
            <person name="Zhang L."/>
            <person name="Sodergren E."/>
            <person name="Werner D."/>
            <person name="Stanke M."/>
            <person name="Morgenstern B."/>
            <person name="Solovyev V."/>
            <person name="Kosarev P."/>
            <person name="Brown G."/>
            <person name="Chen H.C."/>
            <person name="Ermolaeva O."/>
            <person name="Hlavina W."/>
            <person name="Kapustin Y."/>
            <person name="Kiryutin B."/>
            <person name="Kitts P."/>
            <person name="Maglott D."/>
            <person name="Pruitt K."/>
            <person name="Sapojnikov V."/>
            <person name="Souvorov A."/>
            <person name="Mackey A.J."/>
            <person name="Waterhouse R.M."/>
            <person name="Wyder S."/>
            <person name="Zdobnov E.M."/>
            <person name="Zdobnov E.M."/>
            <person name="Wyder S."/>
            <person name="Kriventseva E.V."/>
            <person name="Kadowaki T."/>
            <person name="Bork P."/>
            <person name="Aranda M."/>
            <person name="Bao R."/>
            <person name="Beermann A."/>
            <person name="Berns N."/>
            <person name="Bolognesi R."/>
            <person name="Bonneton F."/>
            <person name="Bopp D."/>
            <person name="Brown S.J."/>
            <person name="Bucher G."/>
            <person name="Butts T."/>
            <person name="Chaumot A."/>
            <person name="Denell R.E."/>
            <person name="Ferrier D.E."/>
            <person name="Friedrich M."/>
            <person name="Gordon C.M."/>
            <person name="Jindra M."/>
            <person name="Klingler M."/>
            <person name="Lan Q."/>
            <person name="Lattorff H.M."/>
            <person name="Laudet V."/>
            <person name="von Levetsow C."/>
            <person name="Liu Z."/>
            <person name="Lutz R."/>
            <person name="Lynch J.A."/>
            <person name="da Fonseca R.N."/>
            <person name="Posnien N."/>
            <person name="Reuter R."/>
            <person name="Roth S."/>
            <person name="Savard J."/>
            <person name="Schinko J.B."/>
            <person name="Schmitt C."/>
            <person name="Schoppmeier M."/>
            <person name="Schroder R."/>
            <person name="Shippy T.D."/>
            <person name="Simonnet F."/>
            <person name="Marques-Souza H."/>
            <person name="Tautz D."/>
            <person name="Tomoyasu Y."/>
            <person name="Trauner J."/>
            <person name="Van der Zee M."/>
            <person name="Vervoort M."/>
            <person name="Wittkopp N."/>
            <person name="Wimmer E.A."/>
            <person name="Yang X."/>
            <person name="Jones A.K."/>
            <person name="Sattelle D.B."/>
            <person name="Ebert P.R."/>
            <person name="Nelson D."/>
            <person name="Scott J.G."/>
            <person name="Beeman R.W."/>
            <person name="Muthukrishnan S."/>
            <person name="Kramer K.J."/>
            <person name="Arakane Y."/>
            <person name="Beeman R.W."/>
            <person name="Zhu Q."/>
            <person name="Hogenkamp D."/>
            <person name="Dixit R."/>
            <person name="Oppert B."/>
            <person name="Jiang H."/>
            <person name="Zou Z."/>
            <person name="Marshall J."/>
            <person name="Elpidina E."/>
            <person name="Vinokurov K."/>
            <person name="Oppert C."/>
            <person name="Zou Z."/>
            <person name="Evans J."/>
            <person name="Lu Z."/>
            <person name="Zhao P."/>
            <person name="Sumathipala N."/>
            <person name="Altincicek B."/>
            <person name="Vilcinskas A."/>
            <person name="Williams M."/>
            <person name="Hultmark D."/>
            <person name="Hetru C."/>
            <person name="Jiang H."/>
            <person name="Grimmelikhuijzen C.J."/>
            <person name="Hauser F."/>
            <person name="Cazzamali G."/>
            <person name="Williamson M."/>
            <person name="Park Y."/>
            <person name="Li B."/>
            <person name="Tanaka Y."/>
            <person name="Predel R."/>
            <person name="Neupert S."/>
            <person name="Schachtner J."/>
            <person name="Verleyen P."/>
            <person name="Raible F."/>
            <person name="Bork P."/>
            <person name="Friedrich M."/>
            <person name="Walden K.K."/>
            <person name="Robertson H.M."/>
            <person name="Angeli S."/>
            <person name="Foret S."/>
            <person name="Bucher G."/>
            <person name="Schuetz S."/>
            <person name="Maleszka R."/>
            <person name="Wimmer E.A."/>
            <person name="Beeman R.W."/>
            <person name="Lorenzen M."/>
            <person name="Tomoyasu Y."/>
            <person name="Miller S.C."/>
            <person name="Grossmann D."/>
            <person name="Bucher G."/>
        </authorList>
    </citation>
    <scope>NUCLEOTIDE SEQUENCE [LARGE SCALE GENOMIC DNA]</scope>
    <source>
        <strain evidence="2 3">Georgia GA2</strain>
    </source>
</reference>
<keyword evidence="3" id="KW-1185">Reference proteome</keyword>
<evidence type="ECO:0000313" key="2">
    <source>
        <dbReference type="EMBL" id="EEZ98972.1"/>
    </source>
</evidence>
<dbReference type="AlphaFoldDB" id="D6WB43"/>
<dbReference type="OMA" id="FKGAHEE"/>
<dbReference type="Proteomes" id="UP000007266">
    <property type="component" value="Linkage group 2"/>
</dbReference>
<feature type="signal peptide" evidence="1">
    <location>
        <begin position="1"/>
        <end position="16"/>
    </location>
</feature>
<gene>
    <name evidence="2" type="primary">AUGUSTUS-3.0.2_04827</name>
    <name evidence="2" type="ORF">TcasGA2_TC004827</name>
</gene>
<dbReference type="eggNOG" id="ENOG502S9MC">
    <property type="taxonomic scope" value="Eukaryota"/>
</dbReference>
<evidence type="ECO:0000256" key="1">
    <source>
        <dbReference type="SAM" id="SignalP"/>
    </source>
</evidence>
<dbReference type="HOGENOM" id="CLU_807354_0_0_1"/>
<dbReference type="InterPro" id="IPR031959">
    <property type="entry name" value="DUF4779"/>
</dbReference>
<evidence type="ECO:0000313" key="3">
    <source>
        <dbReference type="Proteomes" id="UP000007266"/>
    </source>
</evidence>
<feature type="chain" id="PRO_5003089480" evidence="1">
    <location>
        <begin position="17"/>
        <end position="344"/>
    </location>
</feature>
<proteinExistence type="predicted"/>
<sequence>MGKLIVLLSFTLAVLAQEELAKPVYKYRYATEDVMNTAASTIPIHGYHVVEGGYYPGAMGMGGMGLGYGGYGGGIGMGGAGMMGAGKFIGGMGGAGMMGGAGLGGAGLVAAPLLHHGYGGEFIDKNVYSGEKKNLNDEAFEKASGKKGEEFNAGKEGFTKGVAAVKNNKGESAYFNDAKGAKKMAEDGKAYYGGQHFDKEGKHGGQFNEKKGHKKGHVIKGFKSSHHKDETGKTEEFYDEENDEGAKLNFNGEAGSFGEKGASQFKGGHEAGEFAEGAAKKAGHFDNEHFVDNSNAGHGNYGEKKYGGSGSVYGVNNGIDQHSLLGHQENSKIYKHFPHHVPFY</sequence>
<name>D6WB43_TRICA</name>
<accession>D6WB43</accession>
<protein>
    <submittedName>
        <fullName evidence="2">Uncharacterized protein</fullName>
    </submittedName>
</protein>